<evidence type="ECO:0000313" key="1">
    <source>
        <dbReference type="EMBL" id="NYZ68783.1"/>
    </source>
</evidence>
<organism evidence="1 2">
    <name type="scientific">Spartinivicinus marinus</name>
    <dbReference type="NCBI Taxonomy" id="2994442"/>
    <lineage>
        <taxon>Bacteria</taxon>
        <taxon>Pseudomonadati</taxon>
        <taxon>Pseudomonadota</taxon>
        <taxon>Gammaproteobacteria</taxon>
        <taxon>Oceanospirillales</taxon>
        <taxon>Zooshikellaceae</taxon>
        <taxon>Spartinivicinus</taxon>
    </lineage>
</organism>
<sequence length="69" mass="7396">MPTLENASSQFNQSQQAALDMMALQDANAAAQIKRAAQMQIAKSKADQARQFAQAAMAVLGQTGNMRIN</sequence>
<proteinExistence type="predicted"/>
<dbReference type="AlphaFoldDB" id="A0A853I625"/>
<dbReference type="EMBL" id="JACCKB010000050">
    <property type="protein sequence ID" value="NYZ68783.1"/>
    <property type="molecule type" value="Genomic_DNA"/>
</dbReference>
<gene>
    <name evidence="1" type="ORF">H0A36_22455</name>
</gene>
<protein>
    <submittedName>
        <fullName evidence="1">Uncharacterized protein</fullName>
    </submittedName>
</protein>
<dbReference type="RefSeq" id="WP_180570785.1">
    <property type="nucleotide sequence ID" value="NZ_JACCKB010000050.1"/>
</dbReference>
<keyword evidence="2" id="KW-1185">Reference proteome</keyword>
<name>A0A853I625_9GAMM</name>
<reference evidence="1 2" key="1">
    <citation type="submission" date="2020-07" db="EMBL/GenBank/DDBJ databases">
        <title>Endozoicomonas sp. nov., isolated from sediment.</title>
        <authorList>
            <person name="Gu T."/>
        </authorList>
    </citation>
    <scope>NUCLEOTIDE SEQUENCE [LARGE SCALE GENOMIC DNA]</scope>
    <source>
        <strain evidence="1 2">SM1973</strain>
    </source>
</reference>
<comment type="caution">
    <text evidence="1">The sequence shown here is derived from an EMBL/GenBank/DDBJ whole genome shotgun (WGS) entry which is preliminary data.</text>
</comment>
<accession>A0A853I625</accession>
<evidence type="ECO:0000313" key="2">
    <source>
        <dbReference type="Proteomes" id="UP000569732"/>
    </source>
</evidence>
<dbReference type="Proteomes" id="UP000569732">
    <property type="component" value="Unassembled WGS sequence"/>
</dbReference>